<reference evidence="1 2" key="1">
    <citation type="submission" date="2024-02" db="EMBL/GenBank/DDBJ databases">
        <authorList>
            <person name="Daric V."/>
            <person name="Darras S."/>
        </authorList>
    </citation>
    <scope>NUCLEOTIDE SEQUENCE [LARGE SCALE GENOMIC DNA]</scope>
</reference>
<dbReference type="SMART" id="SM00367">
    <property type="entry name" value="LRR_CC"/>
    <property type="match status" value="3"/>
</dbReference>
<name>A0ABP0G7C4_CLALP</name>
<organism evidence="1 2">
    <name type="scientific">Clavelina lepadiformis</name>
    <name type="common">Light-bulb sea squirt</name>
    <name type="synonym">Ascidia lepadiformis</name>
    <dbReference type="NCBI Taxonomy" id="159417"/>
    <lineage>
        <taxon>Eukaryota</taxon>
        <taxon>Metazoa</taxon>
        <taxon>Chordata</taxon>
        <taxon>Tunicata</taxon>
        <taxon>Ascidiacea</taxon>
        <taxon>Aplousobranchia</taxon>
        <taxon>Clavelinidae</taxon>
        <taxon>Clavelina</taxon>
    </lineage>
</organism>
<protein>
    <submittedName>
        <fullName evidence="1">Uncharacterized protein</fullName>
    </submittedName>
</protein>
<dbReference type="InterPro" id="IPR032675">
    <property type="entry name" value="LRR_dom_sf"/>
</dbReference>
<dbReference type="SUPFAM" id="SSF52047">
    <property type="entry name" value="RNI-like"/>
    <property type="match status" value="1"/>
</dbReference>
<sequence length="559" mass="63875">MEQKTTVSESYTGDYLTGALSLKQRVRVEQYFEHELKEDSVQEINPKPTLVYCKDKMPMQLRYSAKTLSDYCLESIAENMENLWCADYKEKFSGQKIRFVIGPFDSLTSGLIKQLTKVLIKKKRLSKLYLHLLISPTLLEIDFSSTVCNKLVNNEIIELVLVRCSNLRTLNLKHCKRISSGKLYELVKAYGHSLEKLIIGDTNYDDNVLNAIGESCLKLVYLDISKFGNVNVEGLKKVFVSSSGQRTEAAKTLQGFAMSCVQFDHTEHFIAMLFLHWCPQLAGFVHESVWEGLANLCEINQGPKSLNWLGERYHLPINVQGFREKGIDMLTMIQCVPRFKDLSIQYVYCEMGIEFVYFTTNCGSMLTSLSLDWTLPFEHLLYVGAACPCLDTIMAHVTDYSSDSSEVKHAFEQHLSSSNEIKPWSKLKQFIFTFHPTLDGADVTPVLKQIVANASETLDYLKLGHYSGPFLNQFLLWGLEMGNLKNISWLDLEYTEVNTSTIWQFLTSNICNRLVKLNVYSCRNISFQDKASFDDYIKNQNLDLKVLTDIFSMVGEDDD</sequence>
<gene>
    <name evidence="1" type="ORF">CVLEPA_LOCUS18455</name>
</gene>
<dbReference type="InterPro" id="IPR006553">
    <property type="entry name" value="Leu-rich_rpt_Cys-con_subtyp"/>
</dbReference>
<comment type="caution">
    <text evidence="1">The sequence shown here is derived from an EMBL/GenBank/DDBJ whole genome shotgun (WGS) entry which is preliminary data.</text>
</comment>
<keyword evidence="2" id="KW-1185">Reference proteome</keyword>
<dbReference type="Proteomes" id="UP001642483">
    <property type="component" value="Unassembled WGS sequence"/>
</dbReference>
<dbReference type="Gene3D" id="3.80.10.10">
    <property type="entry name" value="Ribonuclease Inhibitor"/>
    <property type="match status" value="1"/>
</dbReference>
<evidence type="ECO:0000313" key="1">
    <source>
        <dbReference type="EMBL" id="CAK8686534.1"/>
    </source>
</evidence>
<dbReference type="PANTHER" id="PTHR13318">
    <property type="entry name" value="PARTNER OF PAIRED, ISOFORM B-RELATED"/>
    <property type="match status" value="1"/>
</dbReference>
<accession>A0ABP0G7C4</accession>
<dbReference type="EMBL" id="CAWYQH010000102">
    <property type="protein sequence ID" value="CAK8686534.1"/>
    <property type="molecule type" value="Genomic_DNA"/>
</dbReference>
<proteinExistence type="predicted"/>
<evidence type="ECO:0000313" key="2">
    <source>
        <dbReference type="Proteomes" id="UP001642483"/>
    </source>
</evidence>